<proteinExistence type="predicted"/>
<accession>A0A0L8ID44</accession>
<feature type="domain" description="Galaxin-like repeats" evidence="1">
    <location>
        <begin position="2"/>
        <end position="74"/>
    </location>
</feature>
<dbReference type="InterPro" id="IPR055284">
    <property type="entry name" value="Galaxin-like"/>
</dbReference>
<dbReference type="STRING" id="37653.A0A0L8ID44"/>
<evidence type="ECO:0000259" key="1">
    <source>
        <dbReference type="Pfam" id="PF24748"/>
    </source>
</evidence>
<dbReference type="AlphaFoldDB" id="A0A0L8ID44"/>
<feature type="non-terminal residue" evidence="2">
    <location>
        <position position="161"/>
    </location>
</feature>
<gene>
    <name evidence="2" type="ORF">OCBIM_22017835mg</name>
</gene>
<organism evidence="2">
    <name type="scientific">Octopus bimaculoides</name>
    <name type="common">California two-spotted octopus</name>
    <dbReference type="NCBI Taxonomy" id="37653"/>
    <lineage>
        <taxon>Eukaryota</taxon>
        <taxon>Metazoa</taxon>
        <taxon>Spiralia</taxon>
        <taxon>Lophotrochozoa</taxon>
        <taxon>Mollusca</taxon>
        <taxon>Cephalopoda</taxon>
        <taxon>Coleoidea</taxon>
        <taxon>Octopodiformes</taxon>
        <taxon>Octopoda</taxon>
        <taxon>Incirrata</taxon>
        <taxon>Octopodidae</taxon>
        <taxon>Octopus</taxon>
    </lineage>
</organism>
<sequence length="161" mass="17523">ICNHQPYNIFSHICCNSQLTPINGFRRPSCCGNVGFDINTKLCCAGALITRNGALNGCCGAQSIDTSLADCCNGAPITRNMHVCCGAKPIPRKTIYDVCCGTVTMDFTKSVCCQGVVKHIEDTFPGGNNNIPHSFACCGSSVFETYSHFCYYGHIYPRRSW</sequence>
<evidence type="ECO:0000313" key="2">
    <source>
        <dbReference type="EMBL" id="KOF99329.1"/>
    </source>
</evidence>
<dbReference type="Pfam" id="PF24748">
    <property type="entry name" value="Galaxin_repeat"/>
    <property type="match status" value="1"/>
</dbReference>
<dbReference type="PANTHER" id="PTHR34490:SF1">
    <property type="entry name" value="GALAXIN-LIKE"/>
    <property type="match status" value="1"/>
</dbReference>
<feature type="non-terminal residue" evidence="2">
    <location>
        <position position="1"/>
    </location>
</feature>
<dbReference type="InterPro" id="IPR056601">
    <property type="entry name" value="Galaxin_dom"/>
</dbReference>
<name>A0A0L8ID44_OCTBM</name>
<dbReference type="EMBL" id="KQ415984">
    <property type="protein sequence ID" value="KOF99329.1"/>
    <property type="molecule type" value="Genomic_DNA"/>
</dbReference>
<dbReference type="PANTHER" id="PTHR34490">
    <property type="entry name" value="PROTEIN CBG12054-RELATED"/>
    <property type="match status" value="1"/>
</dbReference>
<dbReference type="OrthoDB" id="6113268at2759"/>
<reference evidence="2" key="1">
    <citation type="submission" date="2015-07" db="EMBL/GenBank/DDBJ databases">
        <title>MeaNS - Measles Nucleotide Surveillance Program.</title>
        <authorList>
            <person name="Tran T."/>
            <person name="Druce J."/>
        </authorList>
    </citation>
    <scope>NUCLEOTIDE SEQUENCE</scope>
    <source>
        <strain evidence="2">UCB-OBI-ISO-001</strain>
        <tissue evidence="2">Gonad</tissue>
    </source>
</reference>
<protein>
    <recommendedName>
        <fullName evidence="1">Galaxin-like repeats domain-containing protein</fullName>
    </recommendedName>
</protein>